<feature type="transmembrane region" description="Helical" evidence="1">
    <location>
        <begin position="6"/>
        <end position="25"/>
    </location>
</feature>
<dbReference type="EMBL" id="JACHMJ010000001">
    <property type="protein sequence ID" value="MBB5841848.1"/>
    <property type="molecule type" value="Genomic_DNA"/>
</dbReference>
<feature type="transmembrane region" description="Helical" evidence="1">
    <location>
        <begin position="58"/>
        <end position="82"/>
    </location>
</feature>
<accession>A0A841AHM5</accession>
<evidence type="ECO:0000313" key="3">
    <source>
        <dbReference type="Proteomes" id="UP000536685"/>
    </source>
</evidence>
<organism evidence="2 3">
    <name type="scientific">Conyzicola lurida</name>
    <dbReference type="NCBI Taxonomy" id="1172621"/>
    <lineage>
        <taxon>Bacteria</taxon>
        <taxon>Bacillati</taxon>
        <taxon>Actinomycetota</taxon>
        <taxon>Actinomycetes</taxon>
        <taxon>Micrococcales</taxon>
        <taxon>Microbacteriaceae</taxon>
        <taxon>Conyzicola</taxon>
    </lineage>
</organism>
<dbReference type="RefSeq" id="WP_184232766.1">
    <property type="nucleotide sequence ID" value="NZ_JACHMJ010000001.1"/>
</dbReference>
<reference evidence="2 3" key="1">
    <citation type="submission" date="2020-08" db="EMBL/GenBank/DDBJ databases">
        <title>Sequencing the genomes of 1000 actinobacteria strains.</title>
        <authorList>
            <person name="Klenk H.-P."/>
        </authorList>
    </citation>
    <scope>NUCLEOTIDE SEQUENCE [LARGE SCALE GENOMIC DNA]</scope>
    <source>
        <strain evidence="2 3">DSM 105784</strain>
    </source>
</reference>
<feature type="transmembrane region" description="Helical" evidence="1">
    <location>
        <begin position="151"/>
        <end position="170"/>
    </location>
</feature>
<dbReference type="Proteomes" id="UP000536685">
    <property type="component" value="Unassembled WGS sequence"/>
</dbReference>
<dbReference type="Pfam" id="PF01864">
    <property type="entry name" value="CarS-like"/>
    <property type="match status" value="1"/>
</dbReference>
<evidence type="ECO:0000313" key="2">
    <source>
        <dbReference type="EMBL" id="MBB5841848.1"/>
    </source>
</evidence>
<proteinExistence type="predicted"/>
<dbReference type="AlphaFoldDB" id="A0A841AHM5"/>
<name>A0A841AHM5_9MICO</name>
<gene>
    <name evidence="2" type="ORF">HD599_000171</name>
</gene>
<dbReference type="InterPro" id="IPR032690">
    <property type="entry name" value="CarS"/>
</dbReference>
<keyword evidence="1" id="KW-0472">Membrane</keyword>
<keyword evidence="1" id="KW-1133">Transmembrane helix</keyword>
<protein>
    <recommendedName>
        <fullName evidence="4">CDP-2,3-bis-(O-geranylgeranyl)-sn-glycerol synthase</fullName>
    </recommendedName>
</protein>
<sequence>MPAILQTISLLLPILLPGILLIAVLKLDRLRFLDTPVDGGRLLGGRPLLGATKTWRGVVLYTVGAVVVCALLGVVPDAAAVFHDWPGWFVGLVVGLGYNAGEFANSFVKRRLGVGSSTLGRWRILQQCVDLGDGILVVFAVYLLLGVPLPLAAAAGVAGFVVHALTDVAMHGLRLKSRRA</sequence>
<evidence type="ECO:0008006" key="4">
    <source>
        <dbReference type="Google" id="ProtNLM"/>
    </source>
</evidence>
<evidence type="ECO:0000256" key="1">
    <source>
        <dbReference type="SAM" id="Phobius"/>
    </source>
</evidence>
<keyword evidence="1" id="KW-0812">Transmembrane</keyword>
<comment type="caution">
    <text evidence="2">The sequence shown here is derived from an EMBL/GenBank/DDBJ whole genome shotgun (WGS) entry which is preliminary data.</text>
</comment>
<keyword evidence="3" id="KW-1185">Reference proteome</keyword>